<evidence type="ECO:0000313" key="1">
    <source>
        <dbReference type="EMBL" id="JAT03095.1"/>
    </source>
</evidence>
<dbReference type="AlphaFoldDB" id="A0A1B6JV60"/>
<name>A0A1B6JV60_9HEMI</name>
<accession>A0A1B6JV60</accession>
<protein>
    <submittedName>
        <fullName evidence="1">Uncharacterized protein</fullName>
    </submittedName>
</protein>
<proteinExistence type="predicted"/>
<organism evidence="1">
    <name type="scientific">Homalodisca liturata</name>
    <dbReference type="NCBI Taxonomy" id="320908"/>
    <lineage>
        <taxon>Eukaryota</taxon>
        <taxon>Metazoa</taxon>
        <taxon>Ecdysozoa</taxon>
        <taxon>Arthropoda</taxon>
        <taxon>Hexapoda</taxon>
        <taxon>Insecta</taxon>
        <taxon>Pterygota</taxon>
        <taxon>Neoptera</taxon>
        <taxon>Paraneoptera</taxon>
        <taxon>Hemiptera</taxon>
        <taxon>Auchenorrhyncha</taxon>
        <taxon>Membracoidea</taxon>
        <taxon>Cicadellidae</taxon>
        <taxon>Cicadellinae</taxon>
        <taxon>Proconiini</taxon>
        <taxon>Homalodisca</taxon>
    </lineage>
</organism>
<sequence>FKNKPPKEAYCGQEEVGCGHINAIYDDLTLQVYFLNMDKVICAYRCPTSPMKGFAGPGALVPMATQNLPEVLAQLQSCKESLAAVGVSGNLVDVEKCSD</sequence>
<reference evidence="1" key="1">
    <citation type="submission" date="2015-11" db="EMBL/GenBank/DDBJ databases">
        <title>De novo transcriptome assembly of four potential Pierce s Disease insect vectors from Arizona vineyards.</title>
        <authorList>
            <person name="Tassone E.E."/>
        </authorList>
    </citation>
    <scope>NUCLEOTIDE SEQUENCE</scope>
</reference>
<feature type="non-terminal residue" evidence="1">
    <location>
        <position position="1"/>
    </location>
</feature>
<gene>
    <name evidence="1" type="ORF">g.32179</name>
</gene>
<dbReference type="EMBL" id="GECU01004612">
    <property type="protein sequence ID" value="JAT03095.1"/>
    <property type="molecule type" value="Transcribed_RNA"/>
</dbReference>